<feature type="compositionally biased region" description="Low complexity" evidence="8">
    <location>
        <begin position="361"/>
        <end position="374"/>
    </location>
</feature>
<evidence type="ECO:0000259" key="12">
    <source>
        <dbReference type="PROSITE" id="PS52032"/>
    </source>
</evidence>
<dbReference type="Pfam" id="PF16496">
    <property type="entry name" value="SWIRM-assoc_2"/>
    <property type="match status" value="1"/>
</dbReference>
<reference evidence="13" key="1">
    <citation type="journal article" date="2018" name="Biosci. Biotechnol. Biochem.">
        <title>Polysaccharide hydrolase of the hadal zone amphipods Hirondellea gigas.</title>
        <authorList>
            <person name="Kobayashi H."/>
            <person name="Nagahama T."/>
            <person name="Arai W."/>
            <person name="Sasagawa Y."/>
            <person name="Umeda M."/>
            <person name="Hayashi T."/>
            <person name="Nikaido I."/>
            <person name="Watanabe H."/>
            <person name="Oguri K."/>
            <person name="Kitazato H."/>
            <person name="Fujioka K."/>
            <person name="Kido Y."/>
            <person name="Takami H."/>
        </authorList>
    </citation>
    <scope>NUCLEOTIDE SEQUENCE</scope>
    <source>
        <tissue evidence="13">Whole body</tissue>
    </source>
</reference>
<proteinExistence type="evidence at transcript level"/>
<evidence type="ECO:0000256" key="3">
    <source>
        <dbReference type="ARBA" id="ARBA00023015"/>
    </source>
</evidence>
<dbReference type="SUPFAM" id="SSF52113">
    <property type="entry name" value="BRCT domain"/>
    <property type="match status" value="1"/>
</dbReference>
<feature type="domain" description="SANT" evidence="11">
    <location>
        <begin position="586"/>
        <end position="637"/>
    </location>
</feature>
<keyword evidence="4" id="KW-0804">Transcription</keyword>
<dbReference type="Pfam" id="PF16498">
    <property type="entry name" value="SWIRM-assoc_3"/>
    <property type="match status" value="1"/>
</dbReference>
<dbReference type="InterPro" id="IPR007526">
    <property type="entry name" value="SWIRM"/>
</dbReference>
<dbReference type="GO" id="GO:0016514">
    <property type="term" value="C:SWI/SNF complex"/>
    <property type="evidence" value="ECO:0007669"/>
    <property type="project" value="UniProtKB-ARBA"/>
</dbReference>
<dbReference type="CDD" id="cd00167">
    <property type="entry name" value="SANT"/>
    <property type="match status" value="1"/>
</dbReference>
<accession>A0A2P2I1A1</accession>
<feature type="coiled-coil region" evidence="7">
    <location>
        <begin position="905"/>
        <end position="936"/>
    </location>
</feature>
<feature type="compositionally biased region" description="Basic and acidic residues" evidence="8">
    <location>
        <begin position="795"/>
        <end position="841"/>
    </location>
</feature>
<feature type="compositionally biased region" description="Basic and acidic residues" evidence="8">
    <location>
        <begin position="284"/>
        <end position="294"/>
    </location>
</feature>
<dbReference type="Pfam" id="PF16495">
    <property type="entry name" value="SWIRM-assoc_1"/>
    <property type="match status" value="1"/>
</dbReference>
<dbReference type="Gene3D" id="1.10.10.60">
    <property type="entry name" value="Homeodomain-like"/>
    <property type="match status" value="1"/>
</dbReference>
<dbReference type="InterPro" id="IPR001005">
    <property type="entry name" value="SANT/Myb"/>
</dbReference>
<feature type="region of interest" description="Disordered" evidence="8">
    <location>
        <begin position="272"/>
        <end position="408"/>
    </location>
</feature>
<evidence type="ECO:0000256" key="2">
    <source>
        <dbReference type="ARBA" id="ARBA00022853"/>
    </source>
</evidence>
<feature type="domain" description="Chromo" evidence="12">
    <location>
        <begin position="1"/>
        <end position="276"/>
    </location>
</feature>
<dbReference type="FunFam" id="1.10.10.10:FF:000020">
    <property type="entry name" value="SWI/SNF complex subunit SMARCC2 isoform c"/>
    <property type="match status" value="1"/>
</dbReference>
<evidence type="ECO:0000259" key="11">
    <source>
        <dbReference type="PROSITE" id="PS51293"/>
    </source>
</evidence>
<protein>
    <submittedName>
        <fullName evidence="13">SWI/SNF complex subunit SMARCC2</fullName>
    </submittedName>
</protein>
<dbReference type="InterPro" id="IPR032450">
    <property type="entry name" value="SMARCC_N"/>
</dbReference>
<dbReference type="Pfam" id="PF00249">
    <property type="entry name" value="Myb_DNA-binding"/>
    <property type="match status" value="1"/>
</dbReference>
<keyword evidence="2" id="KW-0156">Chromatin regulator</keyword>
<dbReference type="Gene3D" id="1.10.10.10">
    <property type="entry name" value="Winged helix-like DNA-binding domain superfamily/Winged helix DNA-binding domain"/>
    <property type="match status" value="1"/>
</dbReference>
<evidence type="ECO:0000313" key="13">
    <source>
        <dbReference type="EMBL" id="LAB67804.1"/>
    </source>
</evidence>
<evidence type="ECO:0000259" key="9">
    <source>
        <dbReference type="PROSITE" id="PS50090"/>
    </source>
</evidence>
<dbReference type="InterPro" id="IPR036420">
    <property type="entry name" value="BRCT_dom_sf"/>
</dbReference>
<dbReference type="InterPro" id="IPR036388">
    <property type="entry name" value="WH-like_DNA-bd_sf"/>
</dbReference>
<dbReference type="InterPro" id="IPR032451">
    <property type="entry name" value="SMARCC_C"/>
</dbReference>
<dbReference type="SUPFAM" id="SSF46689">
    <property type="entry name" value="Homeodomain-like"/>
    <property type="match status" value="2"/>
</dbReference>
<dbReference type="InterPro" id="IPR017884">
    <property type="entry name" value="SANT_dom"/>
</dbReference>
<dbReference type="AlphaFoldDB" id="A0A2P2I1A1"/>
<feature type="region of interest" description="Disordered" evidence="8">
    <location>
        <begin position="952"/>
        <end position="980"/>
    </location>
</feature>
<dbReference type="Pfam" id="PF04433">
    <property type="entry name" value="SWIRM"/>
    <property type="match status" value="1"/>
</dbReference>
<feature type="compositionally biased region" description="Basic and acidic residues" evidence="8">
    <location>
        <begin position="743"/>
        <end position="753"/>
    </location>
</feature>
<evidence type="ECO:0000256" key="7">
    <source>
        <dbReference type="SAM" id="Coils"/>
    </source>
</evidence>
<dbReference type="PROSITE" id="PS50090">
    <property type="entry name" value="MYB_LIKE"/>
    <property type="match status" value="1"/>
</dbReference>
<dbReference type="PROSITE" id="PS51293">
    <property type="entry name" value="SANT"/>
    <property type="match status" value="1"/>
</dbReference>
<keyword evidence="3" id="KW-0805">Transcription regulation</keyword>
<feature type="domain" description="SWIRM" evidence="10">
    <location>
        <begin position="412"/>
        <end position="509"/>
    </location>
</feature>
<dbReference type="PANTHER" id="PTHR15381:SF1">
    <property type="entry name" value="CHONDROITIN SULFATE PROTEOGLYCAN 5"/>
    <property type="match status" value="1"/>
</dbReference>
<dbReference type="InterPro" id="IPR049898">
    <property type="entry name" value="MARR_BRCT_CHROMO"/>
</dbReference>
<name>A0A2P2I1A1_9CRUS</name>
<dbReference type="FunFam" id="1.10.10.60:FF:000014">
    <property type="entry name" value="SWI/SNF complex subunit SMARCC2 isoform C"/>
    <property type="match status" value="1"/>
</dbReference>
<evidence type="ECO:0000256" key="8">
    <source>
        <dbReference type="SAM" id="MobiDB-lite"/>
    </source>
</evidence>
<dbReference type="InterPro" id="IPR032448">
    <property type="entry name" value="SWIRM-assoc"/>
</dbReference>
<dbReference type="PANTHER" id="PTHR15381">
    <property type="entry name" value="CHONDROITIN SULFATE PROTEOGLYCAN 5 -RELATED"/>
    <property type="match status" value="1"/>
</dbReference>
<keyword evidence="5" id="KW-0539">Nucleus</keyword>
<comment type="similarity">
    <text evidence="6">Belongs to the SMARCC family.</text>
</comment>
<evidence type="ECO:0000256" key="4">
    <source>
        <dbReference type="ARBA" id="ARBA00023163"/>
    </source>
</evidence>
<comment type="subcellular location">
    <subcellularLocation>
        <location evidence="1">Nucleus</location>
    </subcellularLocation>
</comment>
<dbReference type="GO" id="GO:0045202">
    <property type="term" value="C:synapse"/>
    <property type="evidence" value="ECO:0007669"/>
    <property type="project" value="TreeGrafter"/>
</dbReference>
<dbReference type="GO" id="GO:0048858">
    <property type="term" value="P:cell projection morphogenesis"/>
    <property type="evidence" value="ECO:0007669"/>
    <property type="project" value="TreeGrafter"/>
</dbReference>
<dbReference type="InterPro" id="IPR009057">
    <property type="entry name" value="Homeodomain-like_sf"/>
</dbReference>
<dbReference type="GO" id="GO:0006325">
    <property type="term" value="P:chromatin organization"/>
    <property type="evidence" value="ECO:0007669"/>
    <property type="project" value="UniProtKB-KW"/>
</dbReference>
<evidence type="ECO:0000256" key="6">
    <source>
        <dbReference type="ARBA" id="ARBA00049655"/>
    </source>
</evidence>
<dbReference type="GO" id="GO:0006355">
    <property type="term" value="P:regulation of DNA-templated transcription"/>
    <property type="evidence" value="ECO:0007669"/>
    <property type="project" value="UniProtKB-ARBA"/>
</dbReference>
<keyword evidence="7" id="KW-0175">Coiled coil</keyword>
<feature type="compositionally biased region" description="Low complexity" evidence="8">
    <location>
        <begin position="314"/>
        <end position="331"/>
    </location>
</feature>
<dbReference type="EMBL" id="IACF01002139">
    <property type="protein sequence ID" value="LAB67804.1"/>
    <property type="molecule type" value="mRNA"/>
</dbReference>
<dbReference type="PROSITE" id="PS52032">
    <property type="entry name" value="MARR_BRCT_CHROMO"/>
    <property type="match status" value="1"/>
</dbReference>
<dbReference type="PROSITE" id="PS50934">
    <property type="entry name" value="SWIRM"/>
    <property type="match status" value="1"/>
</dbReference>
<evidence type="ECO:0000256" key="5">
    <source>
        <dbReference type="ARBA" id="ARBA00023242"/>
    </source>
</evidence>
<evidence type="ECO:0000256" key="1">
    <source>
        <dbReference type="ARBA" id="ARBA00004123"/>
    </source>
</evidence>
<sequence length="980" mass="107697">MAINPRKDGGPNTKFYESSETLTQLETVKSWLMKNCKKHVAADPPTCKGLSQLVVQLLQFMEDTLGTKNSSPPLVKLPMRCFLDFKAGGGLCQILSTVFKYKTDNSWRRFDFQSPSRREANIELLRALLAALLSNSCWTVPKVLIHSSVDNEMKKELHDIVTRHSGTLADNEGDASHVVYDEQDPLDEEFARGVLRRDKSTLFHFYYMPDSHDNWVPNVDLDYDPPQSPLSPENTPTRICANWLQDLESYNEWMNEGDYIVDDSGNKVKHPHCLSVDDTLGLSDPDRKKKESKSTKKRPRSPPSPRGSRRKGGRSSTAPATPLSAAASPAKPAKKSRTDDDDDLTSSLDDPPCEPSVTEVAAAGGRCSSGAGSATPAKGATFLDMDNQDADKNDSGQLSEPEDTATDQTHHIIVPSYSAWFDYNAIHAIEKRGLPEFFNAKNKSKTPEIYLAYRNFMIDTYRLNPSEYLTSTACRRNLAGDVCAIMRVHAFLEQWGLVNYQVDSDARPTPMGPPPTSHFHVLADSPSGLQSINPSKVNQPCAATKMLDIKPKTEPADSAVPAPGADLGLRMDQYSKKGLKNKTSSAQTRDWTEKETVLLLEALELHKDDWNKVCEHVGSRTQDECILHFLRLPIEDPYLEDAGEPGDNNIMGPLQHQPIPFSKAGNPIMSTVAFLASVVDPRIAASAASAAMTEFCRIKEEVPAALLDSHVRTVADHVAAGNATEGTIGLEKTGIAGTTGDGDESKDAGEKKNGGAAAAAAREKMDVDANKDDEKKSDDAKKKDEAAKEGSSQDGKSDDDKTGENKEVKEEAGSKDGDRETSKDEGKDGTVSKDGVNKEIDDGKREAIEKLRKDASVQQAAAAALGAAAVKAKHLAAVEERKIKSLVALLVETQMKKLEIKLRHFEELETIMDRERESLELQRQQLLQEQQQFHLEQLKAAELRARQHALHQLHQQQQQQQQPSTSPMTAVAAVPATISH</sequence>
<feature type="domain" description="Myb-like" evidence="9">
    <location>
        <begin position="583"/>
        <end position="633"/>
    </location>
</feature>
<organism evidence="13">
    <name type="scientific">Hirondellea gigas</name>
    <dbReference type="NCBI Taxonomy" id="1518452"/>
    <lineage>
        <taxon>Eukaryota</taxon>
        <taxon>Metazoa</taxon>
        <taxon>Ecdysozoa</taxon>
        <taxon>Arthropoda</taxon>
        <taxon>Crustacea</taxon>
        <taxon>Multicrustacea</taxon>
        <taxon>Malacostraca</taxon>
        <taxon>Eumalacostraca</taxon>
        <taxon>Peracarida</taxon>
        <taxon>Amphipoda</taxon>
        <taxon>Amphilochidea</taxon>
        <taxon>Lysianassida</taxon>
        <taxon>Lysianassidira</taxon>
        <taxon>Lysianassoidea</taxon>
        <taxon>Lysianassidae</taxon>
        <taxon>Hirondellea</taxon>
    </lineage>
</organism>
<feature type="compositionally biased region" description="Low complexity" evidence="8">
    <location>
        <begin position="952"/>
        <end position="962"/>
    </location>
</feature>
<evidence type="ECO:0000259" key="10">
    <source>
        <dbReference type="PROSITE" id="PS50934"/>
    </source>
</evidence>
<feature type="region of interest" description="Disordered" evidence="8">
    <location>
        <begin position="731"/>
        <end position="841"/>
    </location>
</feature>
<dbReference type="SMART" id="SM00717">
    <property type="entry name" value="SANT"/>
    <property type="match status" value="1"/>
</dbReference>
<feature type="compositionally biased region" description="Basic and acidic residues" evidence="8">
    <location>
        <begin position="761"/>
        <end position="788"/>
    </location>
</feature>